<accession>A0A2Y9FZE4</accession>
<dbReference type="Proteomes" id="UP000248480">
    <property type="component" value="Unplaced"/>
</dbReference>
<dbReference type="InParanoid" id="A0A2Y9FZE4"/>
<feature type="compositionally biased region" description="Polar residues" evidence="1">
    <location>
        <begin position="684"/>
        <end position="706"/>
    </location>
</feature>
<evidence type="ECO:0000256" key="1">
    <source>
        <dbReference type="SAM" id="MobiDB-lite"/>
    </source>
</evidence>
<dbReference type="OrthoDB" id="10250509at2759"/>
<reference evidence="3" key="1">
    <citation type="submission" date="2025-08" db="UniProtKB">
        <authorList>
            <consortium name="RefSeq"/>
        </authorList>
    </citation>
    <scope>IDENTIFICATION</scope>
</reference>
<feature type="compositionally biased region" description="Polar residues" evidence="1">
    <location>
        <begin position="1055"/>
        <end position="1066"/>
    </location>
</feature>
<dbReference type="STRING" id="127582.A0A2Y9FZE4"/>
<feature type="region of interest" description="Disordered" evidence="1">
    <location>
        <begin position="1135"/>
        <end position="1161"/>
    </location>
</feature>
<keyword evidence="2" id="KW-1185">Reference proteome</keyword>
<evidence type="ECO:0000313" key="2">
    <source>
        <dbReference type="Proteomes" id="UP000248480"/>
    </source>
</evidence>
<dbReference type="InterPro" id="IPR050792">
    <property type="entry name" value="ADP-ribosylglycohydrolase"/>
</dbReference>
<dbReference type="RefSeq" id="XP_012411159.1">
    <property type="nucleotide sequence ID" value="XM_012555705.1"/>
</dbReference>
<feature type="region of interest" description="Disordered" evidence="1">
    <location>
        <begin position="1046"/>
        <end position="1123"/>
    </location>
</feature>
<feature type="region of interest" description="Disordered" evidence="1">
    <location>
        <begin position="670"/>
        <end position="706"/>
    </location>
</feature>
<feature type="region of interest" description="Disordered" evidence="1">
    <location>
        <begin position="422"/>
        <end position="447"/>
    </location>
</feature>
<name>A0A2Y9FZE4_TRIMA</name>
<organism evidence="2 3">
    <name type="scientific">Trichechus manatus latirostris</name>
    <name type="common">Florida manatee</name>
    <dbReference type="NCBI Taxonomy" id="127582"/>
    <lineage>
        <taxon>Eukaryota</taxon>
        <taxon>Metazoa</taxon>
        <taxon>Chordata</taxon>
        <taxon>Craniata</taxon>
        <taxon>Vertebrata</taxon>
        <taxon>Euteleostomi</taxon>
        <taxon>Mammalia</taxon>
        <taxon>Eutheria</taxon>
        <taxon>Afrotheria</taxon>
        <taxon>Sirenia</taxon>
        <taxon>Trichechidae</taxon>
        <taxon>Trichechus</taxon>
    </lineage>
</organism>
<dbReference type="KEGG" id="tmu:105756305"/>
<feature type="region of interest" description="Disordered" evidence="1">
    <location>
        <begin position="119"/>
        <end position="145"/>
    </location>
</feature>
<feature type="region of interest" description="Disordered" evidence="1">
    <location>
        <begin position="1178"/>
        <end position="1211"/>
    </location>
</feature>
<protein>
    <submittedName>
        <fullName evidence="3">Uncharacterized protein LOC105756305</fullName>
    </submittedName>
</protein>
<feature type="compositionally biased region" description="Polar residues" evidence="1">
    <location>
        <begin position="1090"/>
        <end position="1099"/>
    </location>
</feature>
<dbReference type="PANTHER" id="PTHR16222:SF23">
    <property type="entry name" value="INACTIVE ADP-RIBOSYLTRANSFERASE ARH2"/>
    <property type="match status" value="1"/>
</dbReference>
<feature type="compositionally biased region" description="Basic and acidic residues" evidence="1">
    <location>
        <begin position="46"/>
        <end position="55"/>
    </location>
</feature>
<sequence length="1274" mass="140330">MPVDALALRKKISRMAFDPAVCAILSSLLLYITDHVDGPQGPSPAKRAEGKENKVNCRPQPQKPYLRPTKFQLLQSKFMNTNREPYIKKTREVGRLIFKDKQGPSRSFVNTTINKLLEKTKEKASSPDEEKKPFSSEKPRWGHPTGKSIVKNILKMFLAAEEKEAKEKEAREKPAAGRPKTSCSILPKIVRKKNSVLSKLREKFEQSSSLCSEASVLLLRKEERKKKNVQRKKMHRPEIQVLHTATMVSTCIKTPLARYLACTAEPVPAFSIATIVCSPRSWLSHCTKISHSKSRSMPRREASLPSNAGEIEPDENKIPGKGPLGGQRKGQMKPTQSLMPKVTAHQEDQAVLKMSFPSAGPDSLPTLDSYSAFCESKALPDHIPVLSPLNPANQRGTGLAGCDKMTGLRGEIAAEGVREAGSRVDFPHSSEARAAQSRESPGERAGQIPQMAMTVCSSEDEIESTPDSERDPFFVIQKYFPEQKVPEHIPPLNTPAVQAARRTQSTMEPPQITVKLPVVYEMPPPPVTLQNSSSSEDKCTHIFGGENVIETTQTLFPIMTENKRGNKATVKPSKPSGMPVELNTSLKQGSQADLKPVPLRGAASFDRNIPEIVLTPKPQKNSTGKKENKCNLEKSKTFKDHNDISRESISELSYEKHRLPESNEILIHNNGTSSNYSTTSKNSLRGNICSTSGSQPLPSSNERNSTGVSTLLVAPSKDCMKSESFTMMDKNILCEQEEYKRPPLTEFAQPLKTAEGSLNHDFGKNKLSSLNKLPKPRIKASEEMTAVGSIKSHTIPSPGNTLIPEDNMVEESNTFDKKEYRIRSTRHFVTKGKSLVGEYLPHEPNKHHFLAPSGSSKHKNSRAAERSILSDTEQCPSSTPKYLITNLTEAAYTHLMFDKPRSCVSNELTESKKIAAVNSKNNIATEGKLLGNNLQSQILTSNYSVPQENSAAGFPCHSFGKQQLPSLKQRFFGAESFHQFPMMPSTEVEVKCVNGASQEQKYPNLQTHLLPSTSILSKHKADVPEEKNLGNKFEESQLMLGNLGSQENHHEQEKNISSNVRLPQTQHPDDSGKNKTASLGQKAMLYTAKKPQTQSSNDLAENEKMTPEGKNSCQRTEKSQGHLPGELVKQLNIPAQKSGAQSEKKQSAPTGSPEKPGSLAVQGGTETMVSKMVPYELEQPPHSTAEVKPTAGKNGKYQRPAPSDGWKKEHDTHYKPKERYNLAVAVASFSALDKAVGRCVALQNTPSLNLVMRTQKECSTANISSPAVTPGVTA</sequence>
<feature type="compositionally biased region" description="Basic and acidic residues" evidence="1">
    <location>
        <begin position="422"/>
        <end position="431"/>
    </location>
</feature>
<feature type="compositionally biased region" description="Basic and acidic residues" evidence="1">
    <location>
        <begin position="119"/>
        <end position="140"/>
    </location>
</feature>
<proteinExistence type="predicted"/>
<dbReference type="GeneID" id="105756305"/>
<gene>
    <name evidence="3" type="primary">LOC105756305</name>
</gene>
<feature type="region of interest" description="Disordered" evidence="1">
    <location>
        <begin position="40"/>
        <end position="65"/>
    </location>
</feature>
<dbReference type="PANTHER" id="PTHR16222">
    <property type="entry name" value="ADP-RIBOSYLGLYCOHYDROLASE"/>
    <property type="match status" value="1"/>
</dbReference>
<feature type="region of interest" description="Disordered" evidence="1">
    <location>
        <begin position="293"/>
        <end position="335"/>
    </location>
</feature>
<feature type="compositionally biased region" description="Low complexity" evidence="1">
    <location>
        <begin position="670"/>
        <end position="683"/>
    </location>
</feature>
<feature type="region of interest" description="Disordered" evidence="1">
    <location>
        <begin position="845"/>
        <end position="874"/>
    </location>
</feature>
<dbReference type="AlphaFoldDB" id="A0A2Y9FZE4"/>
<evidence type="ECO:0000313" key="3">
    <source>
        <dbReference type="RefSeq" id="XP_012411159.1"/>
    </source>
</evidence>